<keyword evidence="4 7" id="KW-1133">Transmembrane helix</keyword>
<keyword evidence="2" id="KW-1003">Cell membrane</keyword>
<evidence type="ECO:0000313" key="8">
    <source>
        <dbReference type="EMBL" id="PVZ08261.1"/>
    </source>
</evidence>
<dbReference type="Pfam" id="PF03631">
    <property type="entry name" value="Virul_fac_BrkB"/>
    <property type="match status" value="1"/>
</dbReference>
<keyword evidence="9" id="KW-1185">Reference proteome</keyword>
<name>A0A2U1F7V2_9PSEU</name>
<organism evidence="8 9">
    <name type="scientific">Actinomycetospora cinnamomea</name>
    <dbReference type="NCBI Taxonomy" id="663609"/>
    <lineage>
        <taxon>Bacteria</taxon>
        <taxon>Bacillati</taxon>
        <taxon>Actinomycetota</taxon>
        <taxon>Actinomycetes</taxon>
        <taxon>Pseudonocardiales</taxon>
        <taxon>Pseudonocardiaceae</taxon>
        <taxon>Actinomycetospora</taxon>
    </lineage>
</organism>
<evidence type="ECO:0000256" key="7">
    <source>
        <dbReference type="SAM" id="Phobius"/>
    </source>
</evidence>
<feature type="transmembrane region" description="Helical" evidence="7">
    <location>
        <begin position="188"/>
        <end position="210"/>
    </location>
</feature>
<feature type="transmembrane region" description="Helical" evidence="7">
    <location>
        <begin position="112"/>
        <end position="131"/>
    </location>
</feature>
<evidence type="ECO:0000256" key="2">
    <source>
        <dbReference type="ARBA" id="ARBA00022475"/>
    </source>
</evidence>
<keyword evidence="3 7" id="KW-0812">Transmembrane</keyword>
<feature type="transmembrane region" description="Helical" evidence="7">
    <location>
        <begin position="260"/>
        <end position="283"/>
    </location>
</feature>
<protein>
    <submittedName>
        <fullName evidence="8">Membrane protein</fullName>
    </submittedName>
</protein>
<dbReference type="AlphaFoldDB" id="A0A2U1F7V2"/>
<accession>A0A2U1F7V2</accession>
<feature type="region of interest" description="Disordered" evidence="6">
    <location>
        <begin position="295"/>
        <end position="330"/>
    </location>
</feature>
<evidence type="ECO:0000256" key="1">
    <source>
        <dbReference type="ARBA" id="ARBA00004651"/>
    </source>
</evidence>
<evidence type="ECO:0000256" key="4">
    <source>
        <dbReference type="ARBA" id="ARBA00022989"/>
    </source>
</evidence>
<feature type="transmembrane region" description="Helical" evidence="7">
    <location>
        <begin position="46"/>
        <end position="70"/>
    </location>
</feature>
<dbReference type="InterPro" id="IPR017039">
    <property type="entry name" value="Virul_fac_BrkB"/>
</dbReference>
<keyword evidence="5 7" id="KW-0472">Membrane</keyword>
<reference evidence="8 9" key="1">
    <citation type="submission" date="2018-04" db="EMBL/GenBank/DDBJ databases">
        <title>Genomic Encyclopedia of Type Strains, Phase IV (KMG-IV): sequencing the most valuable type-strain genomes for metagenomic binning, comparative biology and taxonomic classification.</title>
        <authorList>
            <person name="Goeker M."/>
        </authorList>
    </citation>
    <scope>NUCLEOTIDE SEQUENCE [LARGE SCALE GENOMIC DNA]</scope>
    <source>
        <strain evidence="8 9">DSM 45771</strain>
    </source>
</reference>
<evidence type="ECO:0000313" key="9">
    <source>
        <dbReference type="Proteomes" id="UP000245639"/>
    </source>
</evidence>
<sequence>MTPRGRPRLPDTGRGYADAVPSRPLSSTAPVELARAVASTLRGRDLAAVAAGLTYFAGLGVVPWLLLAVWGASVISSPEQVAVWLADLRLLVPPEMGARPVFDALVRAGLELGPWGALVTILPATFYGEGLRRASLRLSPRRDRFTGWRARLSLLPLVLAVPFLALGVFATAPLLAHLARIGGFAGTLGQVVVAFHVSFVAIGVVVTWGFRVVAPGGPAWVPVLLGAFGTSAVLSGFLQGFLLFLALPIDLGIPFGGLDIVGAIVAIALWMFVLHVLLLLGWAATEALDRRRRGHRDGVPVADEAPGPQGTPDTPDGPPPAAAVTVGAGR</sequence>
<evidence type="ECO:0000256" key="3">
    <source>
        <dbReference type="ARBA" id="ARBA00022692"/>
    </source>
</evidence>
<evidence type="ECO:0000256" key="5">
    <source>
        <dbReference type="ARBA" id="ARBA00023136"/>
    </source>
</evidence>
<feature type="region of interest" description="Disordered" evidence="6">
    <location>
        <begin position="1"/>
        <end position="24"/>
    </location>
</feature>
<gene>
    <name evidence="8" type="ORF">C8D89_109146</name>
</gene>
<feature type="transmembrane region" description="Helical" evidence="7">
    <location>
        <begin position="152"/>
        <end position="176"/>
    </location>
</feature>
<feature type="compositionally biased region" description="Low complexity" evidence="6">
    <location>
        <begin position="305"/>
        <end position="314"/>
    </location>
</feature>
<feature type="transmembrane region" description="Helical" evidence="7">
    <location>
        <begin position="222"/>
        <end position="248"/>
    </location>
</feature>
<dbReference type="Proteomes" id="UP000245639">
    <property type="component" value="Unassembled WGS sequence"/>
</dbReference>
<comment type="subcellular location">
    <subcellularLocation>
        <location evidence="1">Cell membrane</location>
        <topology evidence="1">Multi-pass membrane protein</topology>
    </subcellularLocation>
</comment>
<evidence type="ECO:0000256" key="6">
    <source>
        <dbReference type="SAM" id="MobiDB-lite"/>
    </source>
</evidence>
<dbReference type="GO" id="GO:0005886">
    <property type="term" value="C:plasma membrane"/>
    <property type="evidence" value="ECO:0007669"/>
    <property type="project" value="UniProtKB-SubCell"/>
</dbReference>
<comment type="caution">
    <text evidence="8">The sequence shown here is derived from an EMBL/GenBank/DDBJ whole genome shotgun (WGS) entry which is preliminary data.</text>
</comment>
<dbReference type="EMBL" id="QEKW01000009">
    <property type="protein sequence ID" value="PVZ08261.1"/>
    <property type="molecule type" value="Genomic_DNA"/>
</dbReference>
<proteinExistence type="predicted"/>